<gene>
    <name evidence="2" type="ORF">PENVUL_c029G02160</name>
</gene>
<dbReference type="Proteomes" id="UP000191518">
    <property type="component" value="Unassembled WGS sequence"/>
</dbReference>
<comment type="caution">
    <text evidence="2">The sequence shown here is derived from an EMBL/GenBank/DDBJ whole genome shotgun (WGS) entry which is preliminary data.</text>
</comment>
<proteinExistence type="predicted"/>
<evidence type="ECO:0000313" key="2">
    <source>
        <dbReference type="EMBL" id="OQE04856.1"/>
    </source>
</evidence>
<feature type="compositionally biased region" description="Polar residues" evidence="1">
    <location>
        <begin position="613"/>
        <end position="627"/>
    </location>
</feature>
<reference evidence="3" key="1">
    <citation type="journal article" date="2017" name="Nat. Microbiol.">
        <title>Global analysis of biosynthetic gene clusters reveals vast potential of secondary metabolite production in Penicillium species.</title>
        <authorList>
            <person name="Nielsen J.C."/>
            <person name="Grijseels S."/>
            <person name="Prigent S."/>
            <person name="Ji B."/>
            <person name="Dainat J."/>
            <person name="Nielsen K.F."/>
            <person name="Frisvad J.C."/>
            <person name="Workman M."/>
            <person name="Nielsen J."/>
        </authorList>
    </citation>
    <scope>NUCLEOTIDE SEQUENCE [LARGE SCALE GENOMIC DNA]</scope>
    <source>
        <strain evidence="3">IBT 29486</strain>
    </source>
</reference>
<evidence type="ECO:0000256" key="1">
    <source>
        <dbReference type="SAM" id="MobiDB-lite"/>
    </source>
</evidence>
<protein>
    <submittedName>
        <fullName evidence="2">Uncharacterized protein</fullName>
    </submittedName>
</protein>
<feature type="compositionally biased region" description="Polar residues" evidence="1">
    <location>
        <begin position="104"/>
        <end position="120"/>
    </location>
</feature>
<feature type="region of interest" description="Disordered" evidence="1">
    <location>
        <begin position="75"/>
        <end position="120"/>
    </location>
</feature>
<feature type="region of interest" description="Disordered" evidence="1">
    <location>
        <begin position="440"/>
        <end position="471"/>
    </location>
</feature>
<accession>A0A1V6RTA2</accession>
<sequence length="889" mass="98746">MSQSPPAHHWEAPSVIDRDDESVVFYEDERQQWLQQHPHVVPHTAKRGANKNQRTMADRGPSMAEGLRGIAARGTAHRNGNAVNKNDVSTKPLPPIPQEEVPQPATTVGQNKLSQDSGDNINKMSIYYVLDKSDMQGHQDETPSSQQGASKPVTEVSQKAVVNGPVHSEKMNPRLLLEECKLSGYDDETPSIQPRELEETLPPIAYVPQIDYNSQASYANHYGHTPTSWYEASPIRHEFSLDPQVAVARSATPEPEIKQEFDEPTIPMTEIDQENACSKRVGHTMQELLALIKQEKENCRLANEDHKAESPPSAYSTGIRYADQVLEPYYQAPDFVIPRPESPAYASPGNIRESTAAIPAWTPSWWSPSPSPAPSHCPKGCCWWSEDEFDPETTASSARLQESPVVPSSPLFVPLETGPTWDSKNSNEFDVQTTASSEYGSPILSSPHFSPLQAGHDWDSSNHDDEGDTGITVPLGHAFVWDHTMPDPPLLDSPSSPVQAPCFEHPPSDSSGHSYVDALRVGISPTESIPHDPRLTTLTFRPRYMSSSTSYPRWLRPNHVDNVEQSASEQLNSITQNSTFTMNIPIRDVSQHHPAVQMSSESTNGRHSRAASFVNNETNARNFSRNATPGRTSRSPDGSSSEGSEDSRGTKRKRFTKTLFGKKGYLDNNEGPRDKKFKFLKGAIQKGHSTLGSIKGMVWDHNRALINVPKPSIVTENTAPINLSTNVQSLMYAEVENMITHAANEFLMKEYYNGHLTTNSLNKLKKNWEKQCMPGVPEFRFDQTTQCELISANIDHLSFGQASNGLSPNIILGNWKKICKNMSIRTFVAPDSVVKRHIHDIVDVLEILKADECHLELIMALNAHVHGELMKAQVMQQYRNTQNSASSGS</sequence>
<feature type="region of interest" description="Disordered" evidence="1">
    <location>
        <begin position="34"/>
        <end position="63"/>
    </location>
</feature>
<feature type="compositionally biased region" description="Low complexity" evidence="1">
    <location>
        <begin position="629"/>
        <end position="642"/>
    </location>
</feature>
<dbReference type="EMBL" id="MDYP01000029">
    <property type="protein sequence ID" value="OQE04856.1"/>
    <property type="molecule type" value="Genomic_DNA"/>
</dbReference>
<feature type="region of interest" description="Disordered" evidence="1">
    <location>
        <begin position="593"/>
        <end position="657"/>
    </location>
</feature>
<feature type="region of interest" description="Disordered" evidence="1">
    <location>
        <begin position="136"/>
        <end position="155"/>
    </location>
</feature>
<organism evidence="2 3">
    <name type="scientific">Penicillium vulpinum</name>
    <dbReference type="NCBI Taxonomy" id="29845"/>
    <lineage>
        <taxon>Eukaryota</taxon>
        <taxon>Fungi</taxon>
        <taxon>Dikarya</taxon>
        <taxon>Ascomycota</taxon>
        <taxon>Pezizomycotina</taxon>
        <taxon>Eurotiomycetes</taxon>
        <taxon>Eurotiomycetidae</taxon>
        <taxon>Eurotiales</taxon>
        <taxon>Aspergillaceae</taxon>
        <taxon>Penicillium</taxon>
    </lineage>
</organism>
<name>A0A1V6RTA2_9EURO</name>
<dbReference type="AlphaFoldDB" id="A0A1V6RTA2"/>
<evidence type="ECO:0000313" key="3">
    <source>
        <dbReference type="Proteomes" id="UP000191518"/>
    </source>
</evidence>
<keyword evidence="3" id="KW-1185">Reference proteome</keyword>
<dbReference type="OrthoDB" id="5229017at2759"/>